<feature type="compositionally biased region" description="Polar residues" evidence="1">
    <location>
        <begin position="550"/>
        <end position="562"/>
    </location>
</feature>
<dbReference type="PANTHER" id="PTHR31605:SF0">
    <property type="entry name" value="GLYCEROL-3-PHOSPHATE O-ACYLTRANSFERASE 1"/>
    <property type="match status" value="1"/>
</dbReference>
<feature type="compositionally biased region" description="Basic and acidic residues" evidence="1">
    <location>
        <begin position="116"/>
        <end position="129"/>
    </location>
</feature>
<dbReference type="InterPro" id="IPR002123">
    <property type="entry name" value="Plipid/glycerol_acylTrfase"/>
</dbReference>
<dbReference type="PANTHER" id="PTHR31605">
    <property type="entry name" value="GLYCEROL-3-PHOSPHATE O-ACYLTRANSFERASE 1"/>
    <property type="match status" value="1"/>
</dbReference>
<dbReference type="GO" id="GO:0008654">
    <property type="term" value="P:phospholipid biosynthetic process"/>
    <property type="evidence" value="ECO:0007669"/>
    <property type="project" value="TreeGrafter"/>
</dbReference>
<feature type="compositionally biased region" description="Basic and acidic residues" evidence="1">
    <location>
        <begin position="178"/>
        <end position="194"/>
    </location>
</feature>
<feature type="compositionally biased region" description="Low complexity" evidence="1">
    <location>
        <begin position="535"/>
        <end position="549"/>
    </location>
</feature>
<dbReference type="GeneID" id="94427921"/>
<organism evidence="3 4">
    <name type="scientific">Cystoisospora suis</name>
    <dbReference type="NCBI Taxonomy" id="483139"/>
    <lineage>
        <taxon>Eukaryota</taxon>
        <taxon>Sar</taxon>
        <taxon>Alveolata</taxon>
        <taxon>Apicomplexa</taxon>
        <taxon>Conoidasida</taxon>
        <taxon>Coccidia</taxon>
        <taxon>Eucoccidiorida</taxon>
        <taxon>Eimeriorina</taxon>
        <taxon>Sarcocystidae</taxon>
        <taxon>Cystoisospora</taxon>
    </lineage>
</organism>
<feature type="compositionally biased region" description="Basic and acidic residues" evidence="1">
    <location>
        <begin position="624"/>
        <end position="662"/>
    </location>
</feature>
<keyword evidence="3" id="KW-0808">Transferase</keyword>
<accession>A0A2C6L183</accession>
<feature type="non-terminal residue" evidence="3">
    <location>
        <position position="924"/>
    </location>
</feature>
<feature type="compositionally biased region" description="Basic and acidic residues" evidence="1">
    <location>
        <begin position="235"/>
        <end position="247"/>
    </location>
</feature>
<dbReference type="AlphaFoldDB" id="A0A2C6L183"/>
<dbReference type="InterPro" id="IPR052744">
    <property type="entry name" value="GPAT/DAPAT"/>
</dbReference>
<evidence type="ECO:0000313" key="4">
    <source>
        <dbReference type="Proteomes" id="UP000221165"/>
    </source>
</evidence>
<dbReference type="OrthoDB" id="2427554at2759"/>
<evidence type="ECO:0000256" key="1">
    <source>
        <dbReference type="SAM" id="MobiDB-lite"/>
    </source>
</evidence>
<feature type="compositionally biased region" description="Basic and acidic residues" evidence="1">
    <location>
        <begin position="201"/>
        <end position="223"/>
    </location>
</feature>
<feature type="compositionally biased region" description="Basic residues" evidence="1">
    <location>
        <begin position="723"/>
        <end position="744"/>
    </location>
</feature>
<dbReference type="Pfam" id="PF01553">
    <property type="entry name" value="Acyltransferase"/>
    <property type="match status" value="1"/>
</dbReference>
<dbReference type="SMART" id="SM00563">
    <property type="entry name" value="PlsC"/>
    <property type="match status" value="1"/>
</dbReference>
<name>A0A2C6L183_9APIC</name>
<keyword evidence="3" id="KW-0012">Acyltransferase</keyword>
<dbReference type="SUPFAM" id="SSF69593">
    <property type="entry name" value="Glycerol-3-phosphate (1)-acyltransferase"/>
    <property type="match status" value="1"/>
</dbReference>
<feature type="compositionally biased region" description="Basic and acidic residues" evidence="1">
    <location>
        <begin position="89"/>
        <end position="101"/>
    </location>
</feature>
<evidence type="ECO:0000259" key="2">
    <source>
        <dbReference type="SMART" id="SM00563"/>
    </source>
</evidence>
<comment type="caution">
    <text evidence="3">The sequence shown here is derived from an EMBL/GenBank/DDBJ whole genome shotgun (WGS) entry which is preliminary data.</text>
</comment>
<keyword evidence="4" id="KW-1185">Reference proteome</keyword>
<feature type="compositionally biased region" description="Basic and acidic residues" evidence="1">
    <location>
        <begin position="680"/>
        <end position="722"/>
    </location>
</feature>
<reference evidence="3 4" key="1">
    <citation type="journal article" date="2017" name="Int. J. Parasitol.">
        <title>The genome of the protozoan parasite Cystoisospora suis and a reverse vaccinology approach to identify vaccine candidates.</title>
        <authorList>
            <person name="Palmieri N."/>
            <person name="Shrestha A."/>
            <person name="Ruttkowski B."/>
            <person name="Beck T."/>
            <person name="Vogl C."/>
            <person name="Tomley F."/>
            <person name="Blake D.P."/>
            <person name="Joachim A."/>
        </authorList>
    </citation>
    <scope>NUCLEOTIDE SEQUENCE [LARGE SCALE GENOMIC DNA]</scope>
    <source>
        <strain evidence="3 4">Wien I</strain>
    </source>
</reference>
<feature type="compositionally biased region" description="Basic residues" evidence="1">
    <location>
        <begin position="70"/>
        <end position="81"/>
    </location>
</feature>
<feature type="compositionally biased region" description="Polar residues" evidence="1">
    <location>
        <begin position="249"/>
        <end position="264"/>
    </location>
</feature>
<dbReference type="VEuPathDB" id="ToxoDB:CSUI_004520"/>
<feature type="domain" description="Phospholipid/glycerol acyltransferase" evidence="2">
    <location>
        <begin position="723"/>
        <end position="824"/>
    </location>
</feature>
<dbReference type="GO" id="GO:0004366">
    <property type="term" value="F:glycerol-3-phosphate O-acyltransferase activity"/>
    <property type="evidence" value="ECO:0007669"/>
    <property type="project" value="TreeGrafter"/>
</dbReference>
<dbReference type="Proteomes" id="UP000221165">
    <property type="component" value="Unassembled WGS sequence"/>
</dbReference>
<feature type="compositionally biased region" description="Basic and acidic residues" evidence="1">
    <location>
        <begin position="606"/>
        <end position="617"/>
    </location>
</feature>
<feature type="region of interest" description="Disordered" evidence="1">
    <location>
        <begin position="495"/>
        <end position="745"/>
    </location>
</feature>
<dbReference type="RefSeq" id="XP_067923314.1">
    <property type="nucleotide sequence ID" value="XM_068064710.1"/>
</dbReference>
<dbReference type="EMBL" id="MIGC01002121">
    <property type="protein sequence ID" value="PHJ21633.1"/>
    <property type="molecule type" value="Genomic_DNA"/>
</dbReference>
<sequence>MASMLVANIPRQVHFLVALKSMKRHVIGFLCRLSGCIPVDRQDDRAFTGQGAARISHHFTEEDHICPQPPHHHHHQRHHHNHYETSQPRTERLSSREDVRSRHNLGRSDSALADQGLKDLHSGKSEDHPSGLMITTPSHSHRNGNGEAGGGGEGNSSSSSSVGTTPGRISGSRTPVDANEKQDGEGKHEVRKEGSQGTISRTKEDDRDEGIHETHSRLSSDNHHKYKSSVGSPEGHLDREKEDHEKLPLTSTSALSQRGQSIPTTWPHDEKSEGTKPGEREGDSRSVSFPRDLPVHGPGNSVSEGAIAVGGQMTSTTPGLSPSVAMRSEGTSPFTRIGDREGRYHHHPSNVHSNGSSHIREGFQLRTMASSASSTSIQMSISILGEGTKFTCDVRPGHKIRLEGKDYTVLKVFSDTHLLAKPPSDMPIRTIGSSPVPTAPVSRCTSVPRVGSEPLIAGAWTDKERTPMLGKMIRAESARETGRILRHHAGGLVAGQLSIGETRRKKRGGGGEEDDDESSGSTSGGGWRPTDREASFSSKSSSSCGSSASFTYNTSGRQSQSYEGDGNMTGGDKLSADGRRQEDEEEEENTKAQQETQRGNGNEAGDLVKSEASKMEREEEEEHQEEKEDQGRVEGDKQQQRDEGTKLHSVIGERRAKDEELPRGIGELGEEGLRRRKGGGKKDGREDVQEEERKEDGEVVKRGDAKGWARGGEEERRDDSTRALHRHHHHHDHHKRRAHEKQRRSSIVSYHPYKILPKVDQREVYEAVSQSLVEGDCIGIFPEGGSHDRTTLLPLKAGVAIMALQGLAAGAEDVMIVPVGLIYHNPHKTQSRATIHIGDPIPVSRELAIEYQHDRRAATSRILTDVEKGLRSCIITAQDHETMSLIRLCCSLYPPERLRLSPEKFFNLNQLISKLFWRCADELG</sequence>
<dbReference type="GO" id="GO:0016287">
    <property type="term" value="F:glycerone-phosphate O-acyltransferase activity"/>
    <property type="evidence" value="ECO:0007669"/>
    <property type="project" value="TreeGrafter"/>
</dbReference>
<feature type="region of interest" description="Disordered" evidence="1">
    <location>
        <begin position="63"/>
        <end position="357"/>
    </location>
</feature>
<feature type="compositionally biased region" description="Basic and acidic residues" evidence="1">
    <location>
        <begin position="267"/>
        <end position="284"/>
    </location>
</feature>
<proteinExistence type="predicted"/>
<gene>
    <name evidence="3" type="ORF">CSUI_004520</name>
</gene>
<protein>
    <submittedName>
        <fullName evidence="3">Glycerol-3-phosphate acyltransferase</fullName>
    </submittedName>
</protein>
<evidence type="ECO:0000313" key="3">
    <source>
        <dbReference type="EMBL" id="PHJ21633.1"/>
    </source>
</evidence>